<evidence type="ECO:0000313" key="11">
    <source>
        <dbReference type="EMBL" id="KAA3675112.1"/>
    </source>
</evidence>
<keyword evidence="3 9" id="KW-0489">Methyltransferase</keyword>
<dbReference type="PANTHER" id="PTHR23417">
    <property type="entry name" value="3-DEOXY-D-MANNO-OCTULOSONIC-ACID TRANSFERASE/TRNA GUANINE-N 7 - -METHYLTRANSFERASE"/>
    <property type="match status" value="1"/>
</dbReference>
<feature type="binding site" evidence="9">
    <location>
        <position position="458"/>
    </location>
    <ligand>
        <name>S-adenosyl-L-methionine</name>
        <dbReference type="ChEBI" id="CHEBI:59789"/>
    </ligand>
</feature>
<gene>
    <name evidence="11" type="ORF">DEA37_0004288</name>
</gene>
<dbReference type="GO" id="GO:0008176">
    <property type="term" value="F:tRNA (guanine(46)-N7)-methyltransferase activity"/>
    <property type="evidence" value="ECO:0007669"/>
    <property type="project" value="UniProtKB-UniRule"/>
</dbReference>
<keyword evidence="7 9" id="KW-0694">RNA-binding</keyword>
<dbReference type="InterPro" id="IPR000727">
    <property type="entry name" value="T_SNARE_dom"/>
</dbReference>
<organism evidence="11 12">
    <name type="scientific">Paragonimus westermani</name>
    <dbReference type="NCBI Taxonomy" id="34504"/>
    <lineage>
        <taxon>Eukaryota</taxon>
        <taxon>Metazoa</taxon>
        <taxon>Spiralia</taxon>
        <taxon>Lophotrochozoa</taxon>
        <taxon>Platyhelminthes</taxon>
        <taxon>Trematoda</taxon>
        <taxon>Digenea</taxon>
        <taxon>Plagiorchiida</taxon>
        <taxon>Troglotremata</taxon>
        <taxon>Troglotrematidae</taxon>
        <taxon>Paragonimus</taxon>
    </lineage>
</organism>
<dbReference type="EC" id="2.1.1.33" evidence="9"/>
<evidence type="ECO:0000256" key="4">
    <source>
        <dbReference type="ARBA" id="ARBA00022679"/>
    </source>
</evidence>
<dbReference type="GO" id="GO:0005634">
    <property type="term" value="C:nucleus"/>
    <property type="evidence" value="ECO:0007669"/>
    <property type="project" value="UniProtKB-SubCell"/>
</dbReference>
<dbReference type="Gene3D" id="1.20.58.70">
    <property type="match status" value="1"/>
</dbReference>
<dbReference type="PROSITE" id="PS50192">
    <property type="entry name" value="T_SNARE"/>
    <property type="match status" value="1"/>
</dbReference>
<protein>
    <recommendedName>
        <fullName evidence="9">tRNA (guanine-N(7)-)-methyltransferase</fullName>
        <ecNumber evidence="9">2.1.1.33</ecNumber>
    </recommendedName>
    <alternativeName>
        <fullName evidence="9">tRNA (guanine(46)-N(7))-methyltransferase</fullName>
    </alternativeName>
    <alternativeName>
        <fullName evidence="9">tRNA(m7G46)-methyltransferase</fullName>
    </alternativeName>
</protein>
<proteinExistence type="inferred from homology"/>
<dbReference type="InterPro" id="IPR025763">
    <property type="entry name" value="Trm8_euk"/>
</dbReference>
<keyword evidence="5 9" id="KW-0949">S-adenosyl-L-methionine</keyword>
<feature type="domain" description="T-SNARE coiled-coil homology" evidence="10">
    <location>
        <begin position="299"/>
        <end position="361"/>
    </location>
</feature>
<dbReference type="EMBL" id="QNGE01002716">
    <property type="protein sequence ID" value="KAA3675112.1"/>
    <property type="molecule type" value="Genomic_DNA"/>
</dbReference>
<keyword evidence="12" id="KW-1185">Reference proteome</keyword>
<sequence length="674" mass="75792">MSIISACDRTGEFRACAKSHQQRVLAGRACIKARSTFRPKQATRKVDAEFSLCSEGLSKDLQRTQLKLRKLCIIFNEKDASSASSTNNLIDVIQCDIVDLNKTLYHLKTLELKTHNEHCSYSQFIKHNGLVVRGLEYYLANLVNVFQKVLEANKEKVSDFEPSSGVHSAPTTLSPVSFQSHVHCPTVSRISPSLASVALRSSPNRPVVATGACTISAPSLSAPETVPLLYASSQITNSPIKGTTYAPTDQPVYNYNTVPYGQHMNLQASFGVPVHWESPGDPDEQMGSRSTQLQIPLADQEIRQRDAKIKRVESTIVQLGEIYQQFSTLVHEQNDIVTRIDSSTDEAEMNVGSAHEHLLLYFRTISSRRAFMLKVFAVMSCSPIELLGQAELVTATPVDLPVKRYYRQRAHCNPWSDHALDYPIRPDQFNWDGLYGAVQSDMPTNASSDSLVRYVDVGCGYGGLLFKLAVQFPNVRSLGLEIRLKVSDFVKEKITALRLSHPGLYCNIACLRTNAMKFLPNFFQKGQLHRLFFLYPDPHFKRTKHKWRIISPTLLDVYAFLLCPGGRLYTTTDVPELATWMANCLYNHPLFIPDCCVQLMPSHDGKSLDLQQNCDMVVCSEHVLRTPDEFDRHVNSDPVLQLFRECVTEEALKATREGRGTTLLVFQRRAYPPQ</sequence>
<keyword evidence="8 9" id="KW-0539">Nucleus</keyword>
<dbReference type="PROSITE" id="PS51625">
    <property type="entry name" value="SAM_MT_TRMB"/>
    <property type="match status" value="1"/>
</dbReference>
<keyword evidence="2 9" id="KW-0820">tRNA-binding</keyword>
<dbReference type="PANTHER" id="PTHR23417:SF16">
    <property type="entry name" value="TRNA (GUANINE-N(7)-)-METHYLTRANSFERASE"/>
    <property type="match status" value="1"/>
</dbReference>
<dbReference type="UniPathway" id="UPA00989"/>
<dbReference type="SMART" id="SM00397">
    <property type="entry name" value="t_SNARE"/>
    <property type="match status" value="1"/>
</dbReference>
<dbReference type="InterPro" id="IPR003358">
    <property type="entry name" value="tRNA_(Gua-N-7)_MeTrfase_Trmb"/>
</dbReference>
<evidence type="ECO:0000313" key="12">
    <source>
        <dbReference type="Proteomes" id="UP000324629"/>
    </source>
</evidence>
<evidence type="ECO:0000259" key="10">
    <source>
        <dbReference type="PROSITE" id="PS50192"/>
    </source>
</evidence>
<evidence type="ECO:0000256" key="9">
    <source>
        <dbReference type="HAMAP-Rule" id="MF_03055"/>
    </source>
</evidence>
<feature type="active site" evidence="9">
    <location>
        <position position="537"/>
    </location>
</feature>
<evidence type="ECO:0000256" key="2">
    <source>
        <dbReference type="ARBA" id="ARBA00022555"/>
    </source>
</evidence>
<comment type="subcellular location">
    <subcellularLocation>
        <location evidence="9">Nucleus</location>
    </subcellularLocation>
</comment>
<comment type="caution">
    <text evidence="11">The sequence shown here is derived from an EMBL/GenBank/DDBJ whole genome shotgun (WGS) entry which is preliminary data.</text>
</comment>
<dbReference type="GO" id="GO:0043527">
    <property type="term" value="C:tRNA methyltransferase complex"/>
    <property type="evidence" value="ECO:0007669"/>
    <property type="project" value="TreeGrafter"/>
</dbReference>
<feature type="binding site" evidence="9">
    <location>
        <begin position="648"/>
        <end position="650"/>
    </location>
    <ligand>
        <name>S-adenosyl-L-methionine</name>
        <dbReference type="ChEBI" id="CHEBI:59789"/>
    </ligand>
</feature>
<dbReference type="CDD" id="cd15844">
    <property type="entry name" value="SNARE_syntaxin5"/>
    <property type="match status" value="1"/>
</dbReference>
<dbReference type="HAMAP" id="MF_03055">
    <property type="entry name" value="tRNA_methyltr_TrmB_euk"/>
    <property type="match status" value="1"/>
</dbReference>
<dbReference type="Proteomes" id="UP000324629">
    <property type="component" value="Unassembled WGS sequence"/>
</dbReference>
<evidence type="ECO:0000256" key="1">
    <source>
        <dbReference type="ARBA" id="ARBA00000142"/>
    </source>
</evidence>
<evidence type="ECO:0000256" key="7">
    <source>
        <dbReference type="ARBA" id="ARBA00022884"/>
    </source>
</evidence>
<evidence type="ECO:0000256" key="8">
    <source>
        <dbReference type="ARBA" id="ARBA00023242"/>
    </source>
</evidence>
<dbReference type="Pfam" id="PF02390">
    <property type="entry name" value="Methyltransf_4"/>
    <property type="match status" value="1"/>
</dbReference>
<accession>A0A5J4NHZ5</accession>
<feature type="binding site" evidence="9">
    <location>
        <position position="534"/>
    </location>
    <ligand>
        <name>S-adenosyl-L-methionine</name>
        <dbReference type="ChEBI" id="CHEBI:59789"/>
    </ligand>
</feature>
<feature type="binding site" evidence="9">
    <location>
        <begin position="514"/>
        <end position="515"/>
    </location>
    <ligand>
        <name>S-adenosyl-L-methionine</name>
        <dbReference type="ChEBI" id="CHEBI:59789"/>
    </ligand>
</feature>
<dbReference type="InterPro" id="IPR029063">
    <property type="entry name" value="SAM-dependent_MTases_sf"/>
</dbReference>
<name>A0A5J4NHZ5_9TREM</name>
<reference evidence="11 12" key="1">
    <citation type="journal article" date="2019" name="Gigascience">
        <title>Whole-genome sequence of the oriental lung fluke Paragonimus westermani.</title>
        <authorList>
            <person name="Oey H."/>
            <person name="Zakrzewski M."/>
            <person name="Narain K."/>
            <person name="Devi K.R."/>
            <person name="Agatsuma T."/>
            <person name="Nawaratna S."/>
            <person name="Gobert G.N."/>
            <person name="Jones M.K."/>
            <person name="Ragan M.A."/>
            <person name="McManus D.P."/>
            <person name="Krause L."/>
        </authorList>
    </citation>
    <scope>NUCLEOTIDE SEQUENCE [LARGE SCALE GENOMIC DNA]</scope>
    <source>
        <strain evidence="11 12">IND2009</strain>
    </source>
</reference>
<dbReference type="SUPFAM" id="SSF53335">
    <property type="entry name" value="S-adenosyl-L-methionine-dependent methyltransferases"/>
    <property type="match status" value="1"/>
</dbReference>
<evidence type="ECO:0000256" key="5">
    <source>
        <dbReference type="ARBA" id="ARBA00022691"/>
    </source>
</evidence>
<evidence type="ECO:0000256" key="3">
    <source>
        <dbReference type="ARBA" id="ARBA00022603"/>
    </source>
</evidence>
<comment type="catalytic activity">
    <reaction evidence="1 9">
        <text>guanosine(46) in tRNA + S-adenosyl-L-methionine = N(7)-methylguanosine(46) in tRNA + S-adenosyl-L-homocysteine</text>
        <dbReference type="Rhea" id="RHEA:42708"/>
        <dbReference type="Rhea" id="RHEA-COMP:10188"/>
        <dbReference type="Rhea" id="RHEA-COMP:10189"/>
        <dbReference type="ChEBI" id="CHEBI:57856"/>
        <dbReference type="ChEBI" id="CHEBI:59789"/>
        <dbReference type="ChEBI" id="CHEBI:74269"/>
        <dbReference type="ChEBI" id="CHEBI:74480"/>
        <dbReference type="EC" id="2.1.1.33"/>
    </reaction>
</comment>
<dbReference type="SUPFAM" id="SSF58038">
    <property type="entry name" value="SNARE fusion complex"/>
    <property type="match status" value="1"/>
</dbReference>
<comment type="pathway">
    <text evidence="9">tRNA modification; N(7)-methylguanine-tRNA biosynthesis.</text>
</comment>
<keyword evidence="6 9" id="KW-0819">tRNA processing</keyword>
<comment type="function">
    <text evidence="9">Catalyzes the formation of N(7)-methylguanine at position 46 (m7G46) in tRNA.</text>
</comment>
<evidence type="ECO:0000256" key="6">
    <source>
        <dbReference type="ARBA" id="ARBA00022694"/>
    </source>
</evidence>
<comment type="similarity">
    <text evidence="9">Belongs to the class I-like SAM-binding methyltransferase superfamily. TrmB family.</text>
</comment>
<dbReference type="CDD" id="cd02440">
    <property type="entry name" value="AdoMet_MTases"/>
    <property type="match status" value="1"/>
</dbReference>
<feature type="binding site" evidence="9">
    <location>
        <begin position="481"/>
        <end position="482"/>
    </location>
    <ligand>
        <name>S-adenosyl-L-methionine</name>
        <dbReference type="ChEBI" id="CHEBI:59789"/>
    </ligand>
</feature>
<dbReference type="Gene3D" id="3.40.50.150">
    <property type="entry name" value="Vaccinia Virus protein VP39"/>
    <property type="match status" value="1"/>
</dbReference>
<dbReference type="GO" id="GO:0000049">
    <property type="term" value="F:tRNA binding"/>
    <property type="evidence" value="ECO:0007669"/>
    <property type="project" value="UniProtKB-UniRule"/>
</dbReference>
<keyword evidence="4 9" id="KW-0808">Transferase</keyword>
<dbReference type="AlphaFoldDB" id="A0A5J4NHZ5"/>